<comment type="caution">
    <text evidence="2">The sequence shown here is derived from an EMBL/GenBank/DDBJ whole genome shotgun (WGS) entry which is preliminary data.</text>
</comment>
<reference evidence="2 3" key="1">
    <citation type="submission" date="2016-08" db="EMBL/GenBank/DDBJ databases">
        <title>Genome sequence of Clavibacter michiganensis subsp. michiganensis strain CASJ007.</title>
        <authorList>
            <person name="Thapa S.P."/>
            <person name="Coaker G."/>
        </authorList>
    </citation>
    <scope>NUCLEOTIDE SEQUENCE [LARGE SCALE GENOMIC DNA]</scope>
    <source>
        <strain evidence="2">CASJ007</strain>
    </source>
</reference>
<organism evidence="2 3">
    <name type="scientific">Clavibacter michiganensis subsp. michiganensis</name>
    <dbReference type="NCBI Taxonomy" id="33013"/>
    <lineage>
        <taxon>Bacteria</taxon>
        <taxon>Bacillati</taxon>
        <taxon>Actinomycetota</taxon>
        <taxon>Actinomycetes</taxon>
        <taxon>Micrococcales</taxon>
        <taxon>Microbacteriaceae</taxon>
        <taxon>Clavibacter</taxon>
    </lineage>
</organism>
<evidence type="ECO:0000313" key="2">
    <source>
        <dbReference type="EMBL" id="OUE02486.1"/>
    </source>
</evidence>
<dbReference type="Proteomes" id="UP000195062">
    <property type="component" value="Unassembled WGS sequence"/>
</dbReference>
<dbReference type="AlphaFoldDB" id="A0A251XI41"/>
<evidence type="ECO:0000256" key="1">
    <source>
        <dbReference type="SAM" id="MobiDB-lite"/>
    </source>
</evidence>
<feature type="compositionally biased region" description="Low complexity" evidence="1">
    <location>
        <begin position="1"/>
        <end position="10"/>
    </location>
</feature>
<dbReference type="EMBL" id="MDHH01000002">
    <property type="protein sequence ID" value="OUE02486.1"/>
    <property type="molecule type" value="Genomic_DNA"/>
</dbReference>
<accession>A0A251XI41</accession>
<keyword evidence="3" id="KW-1185">Reference proteome</keyword>
<protein>
    <submittedName>
        <fullName evidence="2">Uncharacterized protein</fullName>
    </submittedName>
</protein>
<feature type="compositionally biased region" description="Low complexity" evidence="1">
    <location>
        <begin position="58"/>
        <end position="71"/>
    </location>
</feature>
<gene>
    <name evidence="2" type="ORF">CMMCAS07_10750</name>
</gene>
<sequence>MSTDASSPSSDRSRSSRQRSQRSTFAIRAAVASITSRQRSGSSVTMSAGERSSRRSPRISTSKPRTRSTSTAMTSGVKR</sequence>
<evidence type="ECO:0000313" key="3">
    <source>
        <dbReference type="Proteomes" id="UP000195062"/>
    </source>
</evidence>
<proteinExistence type="predicted"/>
<feature type="compositionally biased region" description="Polar residues" evidence="1">
    <location>
        <begin position="33"/>
        <end position="46"/>
    </location>
</feature>
<feature type="region of interest" description="Disordered" evidence="1">
    <location>
        <begin position="1"/>
        <end position="79"/>
    </location>
</feature>
<name>A0A251XI41_CLAMM</name>